<evidence type="ECO:0000313" key="1">
    <source>
        <dbReference type="EMBL" id="GLH97002.1"/>
    </source>
</evidence>
<dbReference type="InterPro" id="IPR019587">
    <property type="entry name" value="Polyketide_cyclase/dehydratase"/>
</dbReference>
<dbReference type="Pfam" id="PF10604">
    <property type="entry name" value="Polyketide_cyc2"/>
    <property type="match status" value="1"/>
</dbReference>
<reference evidence="1" key="1">
    <citation type="submission" date="2022-12" db="EMBL/GenBank/DDBJ databases">
        <title>New Phytohabitans aurantiacus sp. RD004123 nov., an actinomycete isolated from soil.</title>
        <authorList>
            <person name="Triningsih D.W."/>
            <person name="Harunari E."/>
            <person name="Igarashi Y."/>
        </authorList>
    </citation>
    <scope>NUCLEOTIDE SEQUENCE</scope>
    <source>
        <strain evidence="1">RD004123</strain>
    </source>
</reference>
<gene>
    <name evidence="1" type="ORF">Pa4123_22760</name>
</gene>
<proteinExistence type="predicted"/>
<accession>A0ABQ5QT05</accession>
<protein>
    <submittedName>
        <fullName evidence="1">Polyketide cyclase</fullName>
    </submittedName>
</protein>
<dbReference type="SUPFAM" id="SSF55961">
    <property type="entry name" value="Bet v1-like"/>
    <property type="match status" value="1"/>
</dbReference>
<name>A0ABQ5QT05_9ACTN</name>
<sequence>MGRVVPVDFPVTHHVMAGTCTDMAVVERVIDASPERVWAVLADGWTYSDWVVGTSHIRDVDRSWPAPGAHLYHKAGPWPLSLRDKTVVVHSDAPRELVVRPHLWPLGEAIVTMKLTEVAPDRTKVTIGEDFTAGPARWVRTKLNDLILHRRNVESLRRLSDVATRQAP</sequence>
<comment type="caution">
    <text evidence="1">The sequence shown here is derived from an EMBL/GenBank/DDBJ whole genome shotgun (WGS) entry which is preliminary data.</text>
</comment>
<dbReference type="Proteomes" id="UP001144280">
    <property type="component" value="Unassembled WGS sequence"/>
</dbReference>
<dbReference type="EMBL" id="BSDI01000008">
    <property type="protein sequence ID" value="GLH97002.1"/>
    <property type="molecule type" value="Genomic_DNA"/>
</dbReference>
<dbReference type="InterPro" id="IPR023393">
    <property type="entry name" value="START-like_dom_sf"/>
</dbReference>
<dbReference type="CDD" id="cd07812">
    <property type="entry name" value="SRPBCC"/>
    <property type="match status" value="1"/>
</dbReference>
<evidence type="ECO:0000313" key="2">
    <source>
        <dbReference type="Proteomes" id="UP001144280"/>
    </source>
</evidence>
<organism evidence="1 2">
    <name type="scientific">Phytohabitans aurantiacus</name>
    <dbReference type="NCBI Taxonomy" id="3016789"/>
    <lineage>
        <taxon>Bacteria</taxon>
        <taxon>Bacillati</taxon>
        <taxon>Actinomycetota</taxon>
        <taxon>Actinomycetes</taxon>
        <taxon>Micromonosporales</taxon>
        <taxon>Micromonosporaceae</taxon>
    </lineage>
</organism>
<keyword evidence="2" id="KW-1185">Reference proteome</keyword>
<dbReference type="Gene3D" id="3.30.530.20">
    <property type="match status" value="1"/>
</dbReference>